<organism evidence="3 4">
    <name type="scientific">Rotaria magnacalcarata</name>
    <dbReference type="NCBI Taxonomy" id="392030"/>
    <lineage>
        <taxon>Eukaryota</taxon>
        <taxon>Metazoa</taxon>
        <taxon>Spiralia</taxon>
        <taxon>Gnathifera</taxon>
        <taxon>Rotifera</taxon>
        <taxon>Eurotatoria</taxon>
        <taxon>Bdelloidea</taxon>
        <taxon>Philodinida</taxon>
        <taxon>Philodinidae</taxon>
        <taxon>Rotaria</taxon>
    </lineage>
</organism>
<dbReference type="Gene3D" id="3.40.50.300">
    <property type="entry name" value="P-loop containing nucleotide triphosphate hydrolases"/>
    <property type="match status" value="1"/>
</dbReference>
<evidence type="ECO:0000313" key="4">
    <source>
        <dbReference type="Proteomes" id="UP000681967"/>
    </source>
</evidence>
<comment type="caution">
    <text evidence="3">The sequence shown here is derived from an EMBL/GenBank/DDBJ whole genome shotgun (WGS) entry which is preliminary data.</text>
</comment>
<dbReference type="GO" id="GO:0005737">
    <property type="term" value="C:cytoplasm"/>
    <property type="evidence" value="ECO:0007669"/>
    <property type="project" value="TreeGrafter"/>
</dbReference>
<dbReference type="InterPro" id="IPR022812">
    <property type="entry name" value="Dynamin"/>
</dbReference>
<dbReference type="GO" id="GO:0016020">
    <property type="term" value="C:membrane"/>
    <property type="evidence" value="ECO:0007669"/>
    <property type="project" value="TreeGrafter"/>
</dbReference>
<sequence>MKLAKGFDPQCLRQLIGAPKIDKDDNIAEKLLDRGPGAMELKLDCIAVVNRNQDEINENITLKEMKKCETEFFLKHPEAFQYLPDEFKGIDQLVKKLAIIQQDRIRSTLPRVIEELRKKIEKKRFNLKIFRFL</sequence>
<dbReference type="AlphaFoldDB" id="A0A8S3GCR0"/>
<dbReference type="InterPro" id="IPR000375">
    <property type="entry name" value="Dynamin_stalk"/>
</dbReference>
<reference evidence="3" key="1">
    <citation type="submission" date="2021-02" db="EMBL/GenBank/DDBJ databases">
        <authorList>
            <person name="Nowell W R."/>
        </authorList>
    </citation>
    <scope>NUCLEOTIDE SEQUENCE</scope>
</reference>
<dbReference type="PANTHER" id="PTHR11566">
    <property type="entry name" value="DYNAMIN"/>
    <property type="match status" value="1"/>
</dbReference>
<proteinExistence type="predicted"/>
<gene>
    <name evidence="3" type="ORF">BYL167_LOCUS73986</name>
    <name evidence="2" type="ORF">GIL414_LOCUS1684</name>
</gene>
<dbReference type="GO" id="GO:0005874">
    <property type="term" value="C:microtubule"/>
    <property type="evidence" value="ECO:0007669"/>
    <property type="project" value="TreeGrafter"/>
</dbReference>
<evidence type="ECO:0000313" key="3">
    <source>
        <dbReference type="EMBL" id="CAF5158638.1"/>
    </source>
</evidence>
<name>A0A8S3GCR0_9BILA</name>
<feature type="domain" description="Dynamin stalk" evidence="1">
    <location>
        <begin position="39"/>
        <end position="128"/>
    </location>
</feature>
<dbReference type="Pfam" id="PF01031">
    <property type="entry name" value="Dynamin_M"/>
    <property type="match status" value="1"/>
</dbReference>
<dbReference type="InterPro" id="IPR027417">
    <property type="entry name" value="P-loop_NTPase"/>
</dbReference>
<dbReference type="EMBL" id="CAJOBH010263695">
    <property type="protein sequence ID" value="CAF5158638.1"/>
    <property type="molecule type" value="Genomic_DNA"/>
</dbReference>
<dbReference type="EMBL" id="CAJOBJ010000287">
    <property type="protein sequence ID" value="CAF3811864.1"/>
    <property type="molecule type" value="Genomic_DNA"/>
</dbReference>
<dbReference type="Proteomes" id="UP000681720">
    <property type="component" value="Unassembled WGS sequence"/>
</dbReference>
<dbReference type="PANTHER" id="PTHR11566:SF21">
    <property type="entry name" value="DYNAMIN RELATED PROTEIN 1, ISOFORM A"/>
    <property type="match status" value="1"/>
</dbReference>
<evidence type="ECO:0000313" key="2">
    <source>
        <dbReference type="EMBL" id="CAF3811864.1"/>
    </source>
</evidence>
<accession>A0A8S3GCR0</accession>
<protein>
    <recommendedName>
        <fullName evidence="1">Dynamin stalk domain-containing protein</fullName>
    </recommendedName>
</protein>
<dbReference type="GO" id="GO:0003924">
    <property type="term" value="F:GTPase activity"/>
    <property type="evidence" value="ECO:0007669"/>
    <property type="project" value="TreeGrafter"/>
</dbReference>
<evidence type="ECO:0000259" key="1">
    <source>
        <dbReference type="Pfam" id="PF01031"/>
    </source>
</evidence>
<dbReference type="Proteomes" id="UP000681967">
    <property type="component" value="Unassembled WGS sequence"/>
</dbReference>
<dbReference type="GO" id="GO:0008017">
    <property type="term" value="F:microtubule binding"/>
    <property type="evidence" value="ECO:0007669"/>
    <property type="project" value="TreeGrafter"/>
</dbReference>